<dbReference type="RefSeq" id="XP_022304660.1">
    <property type="nucleotide sequence ID" value="XM_022448952.1"/>
</dbReference>
<evidence type="ECO:0000313" key="2">
    <source>
        <dbReference type="RefSeq" id="XP_022304660.1"/>
    </source>
</evidence>
<dbReference type="KEGG" id="cvn:111111804"/>
<reference evidence="2" key="1">
    <citation type="submission" date="2025-08" db="UniProtKB">
        <authorList>
            <consortium name="RefSeq"/>
        </authorList>
    </citation>
    <scope>IDENTIFICATION</scope>
    <source>
        <tissue evidence="2">Whole sample</tissue>
    </source>
</reference>
<protein>
    <submittedName>
        <fullName evidence="2">Uncharacterized protein LOC111111804</fullName>
    </submittedName>
</protein>
<organism evidence="1 2">
    <name type="scientific">Crassostrea virginica</name>
    <name type="common">Eastern oyster</name>
    <dbReference type="NCBI Taxonomy" id="6565"/>
    <lineage>
        <taxon>Eukaryota</taxon>
        <taxon>Metazoa</taxon>
        <taxon>Spiralia</taxon>
        <taxon>Lophotrochozoa</taxon>
        <taxon>Mollusca</taxon>
        <taxon>Bivalvia</taxon>
        <taxon>Autobranchia</taxon>
        <taxon>Pteriomorphia</taxon>
        <taxon>Ostreida</taxon>
        <taxon>Ostreoidea</taxon>
        <taxon>Ostreidae</taxon>
        <taxon>Crassostrea</taxon>
    </lineage>
</organism>
<sequence length="118" mass="13755">MDIIKEKGREMELENQLRKFGFNEIMTEQIVKPEEIDDFIPRKLFFFGVENFKNCAKEIDLHINRPEVTKHEMQSGSGSSQMPVAEQKCATTNINKKQKKSKTTNTVMTWAKRAFGRK</sequence>
<accession>A0A8B8BMU8</accession>
<dbReference type="AlphaFoldDB" id="A0A8B8BMU8"/>
<dbReference type="GeneID" id="111111804"/>
<keyword evidence="1" id="KW-1185">Reference proteome</keyword>
<dbReference type="OrthoDB" id="6212671at2759"/>
<proteinExistence type="predicted"/>
<evidence type="ECO:0000313" key="1">
    <source>
        <dbReference type="Proteomes" id="UP000694844"/>
    </source>
</evidence>
<dbReference type="Proteomes" id="UP000694844">
    <property type="component" value="Chromosome 9"/>
</dbReference>
<gene>
    <name evidence="2" type="primary">LOC111111804</name>
</gene>
<name>A0A8B8BMU8_CRAVI</name>